<comment type="caution">
    <text evidence="1">The sequence shown here is derived from an EMBL/GenBank/DDBJ whole genome shotgun (WGS) entry which is preliminary data.</text>
</comment>
<reference evidence="1" key="1">
    <citation type="submission" date="2023-07" db="EMBL/GenBank/DDBJ databases">
        <title>Black Yeasts Isolated from many extreme environments.</title>
        <authorList>
            <person name="Coleine C."/>
            <person name="Stajich J.E."/>
            <person name="Selbmann L."/>
        </authorList>
    </citation>
    <scope>NUCLEOTIDE SEQUENCE</scope>
    <source>
        <strain evidence="1">CCFEE 5714</strain>
    </source>
</reference>
<protein>
    <submittedName>
        <fullName evidence="1">Uncharacterized protein</fullName>
    </submittedName>
</protein>
<evidence type="ECO:0000313" key="2">
    <source>
        <dbReference type="Proteomes" id="UP001281147"/>
    </source>
</evidence>
<organism evidence="1 2">
    <name type="scientific">Vermiconidia calcicola</name>
    <dbReference type="NCBI Taxonomy" id="1690605"/>
    <lineage>
        <taxon>Eukaryota</taxon>
        <taxon>Fungi</taxon>
        <taxon>Dikarya</taxon>
        <taxon>Ascomycota</taxon>
        <taxon>Pezizomycotina</taxon>
        <taxon>Dothideomycetes</taxon>
        <taxon>Dothideomycetidae</taxon>
        <taxon>Mycosphaerellales</taxon>
        <taxon>Extremaceae</taxon>
        <taxon>Vermiconidia</taxon>
    </lineage>
</organism>
<sequence length="736" mass="82110">MDHNSAPSQASSGSPDHGQPEHGHIRLACQACQRKKIKCDRHFPCGQCTRSSLSCVPSSRKPRARHAGKRALDSELKTRISKLESLVESLSGEAGGQDHTPGSDEIDTEASTERRDSSAVGKYMGSSFWSSLTSEVQALREALEEEPPDDDEVNSPSTSSSTGGTVEYDLIICPPGAVYVMPGALAEPNPQLSGTLCYAFCENVDRMFKIFHGPTLRAFMIEGGPYLGNDHHHPGNKALKAAVWFSATNTMSEQQCRMLFGHSREEQLQQFRRLADVALSQADLMNTNDLATLQAFATYLFAVRLTDGSRRMWTLAAIAVRIARAMGLHHESVARSPFQTELRRRLWHQIRFIDIYSAMDRGSELLITFGSFDTPLPRNTNDSDFHETSTSVPEYENALTDMSYAHMVYDASYHTHRLTIPESKPNGETWQQRLELATSFEAKINDKYLKYCDLADPFQRLITQVAGCMISGMKLRAVRPMQQHVSSRPPRVDSPYVMNLALENLRNSESVYNDPETMQWRSLVWVQWHALATALAGLCSIRDTEFAIEAWPYVEQAYTRSASHVADARNGMLWKPIEKLYKKATTFRDHGRTMSTSKDIPFPSNGRTASLPATYPTNPPQQQPRQFTESTSLPQQQALPGAMPTTGFLNSPMDITLPETSNNDFLDSSMMMGDGSSGIDLGNGDLSWMDFERILEDMSMPPNPDLNASGMMGDMQWPQNVPPGEDWNSVLQQNLV</sequence>
<dbReference type="EMBL" id="JAUTXU010000107">
    <property type="protein sequence ID" value="KAK3707747.1"/>
    <property type="molecule type" value="Genomic_DNA"/>
</dbReference>
<dbReference type="Proteomes" id="UP001281147">
    <property type="component" value="Unassembled WGS sequence"/>
</dbReference>
<evidence type="ECO:0000313" key="1">
    <source>
        <dbReference type="EMBL" id="KAK3707747.1"/>
    </source>
</evidence>
<keyword evidence="2" id="KW-1185">Reference proteome</keyword>
<gene>
    <name evidence="1" type="ORF">LTR37_011924</name>
</gene>
<proteinExistence type="predicted"/>
<name>A0ACC3N218_9PEZI</name>
<accession>A0ACC3N218</accession>